<evidence type="ECO:0000313" key="3">
    <source>
        <dbReference type="EMBL" id="GAA2264348.1"/>
    </source>
</evidence>
<dbReference type="Pfam" id="PF13542">
    <property type="entry name" value="HTH_Tnp_ISL3"/>
    <property type="match status" value="1"/>
</dbReference>
<name>A0ABP5RL08_9ACTN</name>
<gene>
    <name evidence="3" type="ORF">GCM10010430_56260</name>
</gene>
<dbReference type="Pfam" id="PF01610">
    <property type="entry name" value="DDE_Tnp_ISL3"/>
    <property type="match status" value="1"/>
</dbReference>
<protein>
    <submittedName>
        <fullName evidence="3">ISL3-like element IS1557 family transposase</fullName>
    </submittedName>
</protein>
<dbReference type="EMBL" id="BAAATR010000030">
    <property type="protein sequence ID" value="GAA2264348.1"/>
    <property type="molecule type" value="Genomic_DNA"/>
</dbReference>
<comment type="caution">
    <text evidence="3">The sequence shown here is derived from an EMBL/GenBank/DDBJ whole genome shotgun (WGS) entry which is preliminary data.</text>
</comment>
<dbReference type="InterPro" id="IPR047951">
    <property type="entry name" value="Transpos_ISL3"/>
</dbReference>
<dbReference type="InterPro" id="IPR032877">
    <property type="entry name" value="Transposase_HTH"/>
</dbReference>
<dbReference type="Proteomes" id="UP001500305">
    <property type="component" value="Unassembled WGS sequence"/>
</dbReference>
<keyword evidence="4" id="KW-1185">Reference proteome</keyword>
<sequence>MFLEADAPRVACPRHGPTVAAVPWARHNAGHTLAFDQQAAWMAAECSKSAAAELLRCTWRTVGRIVERYTADRDRGADRLAGLRRIGIDEISYRKGHRYMTVVVDHDTARVVWMADGHGTDVLTRFFDELGEVRAARLTHISADGAAWIAQVTADRAPRALRVMDPFHVVAWATEALNTERRASWNRARRELGDRQAARALKDSRFALWKNAEDLTDRQAAELTWIAATDPRLHRAWRLKEALRAVFALSKRRPTAALKALDAWISWARRCRIPAFIDLQRKIVRHYDAIRSALITGLSNGLIESTDTKTRLIIRRGFGFHSADAVIALVMLTLAGPRPTLPGRQPPTA</sequence>
<dbReference type="InterPro" id="IPR002560">
    <property type="entry name" value="Transposase_DDE"/>
</dbReference>
<organism evidence="3 4">
    <name type="scientific">Kitasatospora cystarginea</name>
    <dbReference type="NCBI Taxonomy" id="58350"/>
    <lineage>
        <taxon>Bacteria</taxon>
        <taxon>Bacillati</taxon>
        <taxon>Actinomycetota</taxon>
        <taxon>Actinomycetes</taxon>
        <taxon>Kitasatosporales</taxon>
        <taxon>Streptomycetaceae</taxon>
        <taxon>Kitasatospora</taxon>
    </lineage>
</organism>
<accession>A0ABP5RL08</accession>
<reference evidence="4" key="1">
    <citation type="journal article" date="2019" name="Int. J. Syst. Evol. Microbiol.">
        <title>The Global Catalogue of Microorganisms (GCM) 10K type strain sequencing project: providing services to taxonomists for standard genome sequencing and annotation.</title>
        <authorList>
            <consortium name="The Broad Institute Genomics Platform"/>
            <consortium name="The Broad Institute Genome Sequencing Center for Infectious Disease"/>
            <person name="Wu L."/>
            <person name="Ma J."/>
        </authorList>
    </citation>
    <scope>NUCLEOTIDE SEQUENCE [LARGE SCALE GENOMIC DNA]</scope>
    <source>
        <strain evidence="4">JCM 7356</strain>
    </source>
</reference>
<evidence type="ECO:0000313" key="4">
    <source>
        <dbReference type="Proteomes" id="UP001500305"/>
    </source>
</evidence>
<dbReference type="PANTHER" id="PTHR33498">
    <property type="entry name" value="TRANSPOSASE FOR INSERTION SEQUENCE ELEMENT IS1557"/>
    <property type="match status" value="1"/>
</dbReference>
<evidence type="ECO:0000259" key="2">
    <source>
        <dbReference type="Pfam" id="PF13542"/>
    </source>
</evidence>
<evidence type="ECO:0000259" key="1">
    <source>
        <dbReference type="Pfam" id="PF01610"/>
    </source>
</evidence>
<proteinExistence type="predicted"/>
<feature type="domain" description="Transposase IS204/IS1001/IS1096/IS1165 helix-turn-helix" evidence="2">
    <location>
        <begin position="21"/>
        <end position="69"/>
    </location>
</feature>
<dbReference type="PANTHER" id="PTHR33498:SF1">
    <property type="entry name" value="TRANSPOSASE FOR INSERTION SEQUENCE ELEMENT IS1557"/>
    <property type="match status" value="1"/>
</dbReference>
<dbReference type="NCBIfam" id="NF033550">
    <property type="entry name" value="transpos_ISL3"/>
    <property type="match status" value="1"/>
</dbReference>
<feature type="domain" description="Transposase IS204/IS1001/IS1096/IS1165 DDE" evidence="1">
    <location>
        <begin position="86"/>
        <end position="327"/>
    </location>
</feature>